<protein>
    <submittedName>
        <fullName evidence="1">Uncharacterized protein</fullName>
    </submittedName>
</protein>
<evidence type="ECO:0000313" key="2">
    <source>
        <dbReference type="Proteomes" id="UP001163603"/>
    </source>
</evidence>
<dbReference type="Proteomes" id="UP001163603">
    <property type="component" value="Chromosome 14"/>
</dbReference>
<reference evidence="2" key="1">
    <citation type="journal article" date="2023" name="G3 (Bethesda)">
        <title>Genome assembly and association tests identify interacting loci associated with vigor, precocity, and sex in interspecific pistachio rootstocks.</title>
        <authorList>
            <person name="Palmer W."/>
            <person name="Jacygrad E."/>
            <person name="Sagayaradj S."/>
            <person name="Cavanaugh K."/>
            <person name="Han R."/>
            <person name="Bertier L."/>
            <person name="Beede B."/>
            <person name="Kafkas S."/>
            <person name="Golino D."/>
            <person name="Preece J."/>
            <person name="Michelmore R."/>
        </authorList>
    </citation>
    <scope>NUCLEOTIDE SEQUENCE [LARGE SCALE GENOMIC DNA]</scope>
</reference>
<sequence length="56" mass="6658">MPLLWGEEEKSLQFTSSCFKMHREWVKDLPTEVQKCKAKANLLDFELNSLPKKQLY</sequence>
<organism evidence="1 2">
    <name type="scientific">Pistacia integerrima</name>
    <dbReference type="NCBI Taxonomy" id="434235"/>
    <lineage>
        <taxon>Eukaryota</taxon>
        <taxon>Viridiplantae</taxon>
        <taxon>Streptophyta</taxon>
        <taxon>Embryophyta</taxon>
        <taxon>Tracheophyta</taxon>
        <taxon>Spermatophyta</taxon>
        <taxon>Magnoliopsida</taxon>
        <taxon>eudicotyledons</taxon>
        <taxon>Gunneridae</taxon>
        <taxon>Pentapetalae</taxon>
        <taxon>rosids</taxon>
        <taxon>malvids</taxon>
        <taxon>Sapindales</taxon>
        <taxon>Anacardiaceae</taxon>
        <taxon>Pistacia</taxon>
    </lineage>
</organism>
<keyword evidence="2" id="KW-1185">Reference proteome</keyword>
<comment type="caution">
    <text evidence="1">The sequence shown here is derived from an EMBL/GenBank/DDBJ whole genome shotgun (WGS) entry which is preliminary data.</text>
</comment>
<proteinExistence type="predicted"/>
<name>A0ACC0X389_9ROSI</name>
<dbReference type="EMBL" id="CM047749">
    <property type="protein sequence ID" value="KAJ0009960.1"/>
    <property type="molecule type" value="Genomic_DNA"/>
</dbReference>
<gene>
    <name evidence="1" type="ORF">Pint_33675</name>
</gene>
<accession>A0ACC0X389</accession>
<evidence type="ECO:0000313" key="1">
    <source>
        <dbReference type="EMBL" id="KAJ0009960.1"/>
    </source>
</evidence>